<keyword evidence="2" id="KW-0378">Hydrolase</keyword>
<dbReference type="SUPFAM" id="SSF51261">
    <property type="entry name" value="Duplicated hybrid motif"/>
    <property type="match status" value="1"/>
</dbReference>
<gene>
    <name evidence="2" type="ORF">ACFOX3_10090</name>
</gene>
<proteinExistence type="predicted"/>
<dbReference type="GO" id="GO:0016787">
    <property type="term" value="F:hydrolase activity"/>
    <property type="evidence" value="ECO:0007669"/>
    <property type="project" value="UniProtKB-KW"/>
</dbReference>
<dbReference type="InterPro" id="IPR016047">
    <property type="entry name" value="M23ase_b-sheet_dom"/>
</dbReference>
<accession>A0ABV8V5A9</accession>
<dbReference type="Proteomes" id="UP001595840">
    <property type="component" value="Unassembled WGS sequence"/>
</dbReference>
<dbReference type="CDD" id="cd12797">
    <property type="entry name" value="M23_peptidase"/>
    <property type="match status" value="1"/>
</dbReference>
<name>A0ABV8V5A9_9GAMM</name>
<dbReference type="Gene3D" id="2.70.70.10">
    <property type="entry name" value="Glucose Permease (Domain IIA)"/>
    <property type="match status" value="1"/>
</dbReference>
<keyword evidence="3" id="KW-1185">Reference proteome</keyword>
<dbReference type="EMBL" id="JBHSCX010000008">
    <property type="protein sequence ID" value="MFC4362654.1"/>
    <property type="molecule type" value="Genomic_DNA"/>
</dbReference>
<feature type="domain" description="M23ase beta-sheet core" evidence="1">
    <location>
        <begin position="168"/>
        <end position="261"/>
    </location>
</feature>
<dbReference type="Pfam" id="PF01551">
    <property type="entry name" value="Peptidase_M23"/>
    <property type="match status" value="1"/>
</dbReference>
<dbReference type="InterPro" id="IPR050570">
    <property type="entry name" value="Cell_wall_metabolism_enzyme"/>
</dbReference>
<organism evidence="2 3">
    <name type="scientific">Simiduia curdlanivorans</name>
    <dbReference type="NCBI Taxonomy" id="1492769"/>
    <lineage>
        <taxon>Bacteria</taxon>
        <taxon>Pseudomonadati</taxon>
        <taxon>Pseudomonadota</taxon>
        <taxon>Gammaproteobacteria</taxon>
        <taxon>Cellvibrionales</taxon>
        <taxon>Cellvibrionaceae</taxon>
        <taxon>Simiduia</taxon>
    </lineage>
</organism>
<protein>
    <submittedName>
        <fullName evidence="2">Murein hydrolase activator EnvC family protein</fullName>
    </submittedName>
</protein>
<evidence type="ECO:0000313" key="2">
    <source>
        <dbReference type="EMBL" id="MFC4362654.1"/>
    </source>
</evidence>
<dbReference type="InterPro" id="IPR011055">
    <property type="entry name" value="Dup_hybrid_motif"/>
</dbReference>
<evidence type="ECO:0000313" key="3">
    <source>
        <dbReference type="Proteomes" id="UP001595840"/>
    </source>
</evidence>
<dbReference type="Gene3D" id="6.10.250.3150">
    <property type="match status" value="1"/>
</dbReference>
<reference evidence="3" key="1">
    <citation type="journal article" date="2019" name="Int. J. Syst. Evol. Microbiol.">
        <title>The Global Catalogue of Microorganisms (GCM) 10K type strain sequencing project: providing services to taxonomists for standard genome sequencing and annotation.</title>
        <authorList>
            <consortium name="The Broad Institute Genomics Platform"/>
            <consortium name="The Broad Institute Genome Sequencing Center for Infectious Disease"/>
            <person name="Wu L."/>
            <person name="Ma J."/>
        </authorList>
    </citation>
    <scope>NUCLEOTIDE SEQUENCE [LARGE SCALE GENOMIC DNA]</scope>
    <source>
        <strain evidence="3">CECT 8570</strain>
    </source>
</reference>
<dbReference type="PANTHER" id="PTHR21666">
    <property type="entry name" value="PEPTIDASE-RELATED"/>
    <property type="match status" value="1"/>
</dbReference>
<sequence length="267" mass="29636">MAAYKAGTPSQLQLLLSQNDPALLSRMAYYNTALLNNRKTQIDNYQTTLAQLEKLEPEIIQQADLLARSQSTLNQKHQSLKASQTERKKTLARINASIDAKDAQLQRSAADRAHLEKILSEVVRQLSDVALGMPGQPFNARKGKMGWPTKGRLSASFGSARAGNRLRWQGVVIDAPEGREVKAIHQGRVVFSEYMRGQGMLLIIDHGDNYLSLYAHNQALFKETGDWVADGEVVARVGNSGGLEQANLYFEIRHKGKPVNPAQWCRG</sequence>
<dbReference type="PANTHER" id="PTHR21666:SF270">
    <property type="entry name" value="MUREIN HYDROLASE ACTIVATOR ENVC"/>
    <property type="match status" value="1"/>
</dbReference>
<comment type="caution">
    <text evidence="2">The sequence shown here is derived from an EMBL/GenBank/DDBJ whole genome shotgun (WGS) entry which is preliminary data.</text>
</comment>
<evidence type="ECO:0000259" key="1">
    <source>
        <dbReference type="Pfam" id="PF01551"/>
    </source>
</evidence>